<dbReference type="AlphaFoldDB" id="A0A183A8N8"/>
<keyword evidence="2" id="KW-1185">Reference proteome</keyword>
<reference evidence="3" key="1">
    <citation type="submission" date="2016-06" db="UniProtKB">
        <authorList>
            <consortium name="WormBaseParasite"/>
        </authorList>
    </citation>
    <scope>IDENTIFICATION</scope>
</reference>
<accession>A0A183A8N8</accession>
<dbReference type="EMBL" id="UZAN01040290">
    <property type="protein sequence ID" value="VDP69134.1"/>
    <property type="molecule type" value="Genomic_DNA"/>
</dbReference>
<organism evidence="3">
    <name type="scientific">Echinostoma caproni</name>
    <dbReference type="NCBI Taxonomy" id="27848"/>
    <lineage>
        <taxon>Eukaryota</taxon>
        <taxon>Metazoa</taxon>
        <taxon>Spiralia</taxon>
        <taxon>Lophotrochozoa</taxon>
        <taxon>Platyhelminthes</taxon>
        <taxon>Trematoda</taxon>
        <taxon>Digenea</taxon>
        <taxon>Plagiorchiida</taxon>
        <taxon>Echinostomata</taxon>
        <taxon>Echinostomatoidea</taxon>
        <taxon>Echinostomatidae</taxon>
        <taxon>Echinostoma</taxon>
    </lineage>
</organism>
<sequence length="302" mass="34761">MTCESGERCLIHNKMIEWDHSTRLIEHRLQALYGKPGRCQLSWSNKPRRLRRSRPRLRKLAWCVSQQLNDDQSQSKIALNRQAQHMRTVSELLNRWIPDTYVLNKSLSFGNQKFRPKDLLPSYLADLPQVCLGCLPKASLTHLLDHLVRKRCIDQLQRFGPRGTREYLQMGSALLPTWQQANRPVQSRANGLVSSFVYASPSATNRMPIRASVVVRGHGVTLHVPELSNVQSVRRPSGDMQALDGNEKNGTLRFLKHTVTFLEPPFLLAREPMRRLSEASKNKVLTLQHPNHPYLVREHHLI</sequence>
<dbReference type="OrthoDB" id="6257266at2759"/>
<dbReference type="Proteomes" id="UP000272942">
    <property type="component" value="Unassembled WGS sequence"/>
</dbReference>
<evidence type="ECO:0000313" key="3">
    <source>
        <dbReference type="WBParaSite" id="ECPE_0000332601-mRNA-1"/>
    </source>
</evidence>
<proteinExistence type="predicted"/>
<gene>
    <name evidence="1" type="ORF">ECPE_LOCUS3323</name>
</gene>
<dbReference type="WBParaSite" id="ECPE_0000332601-mRNA-1">
    <property type="protein sequence ID" value="ECPE_0000332601-mRNA-1"/>
    <property type="gene ID" value="ECPE_0000332601"/>
</dbReference>
<evidence type="ECO:0000313" key="1">
    <source>
        <dbReference type="EMBL" id="VDP69134.1"/>
    </source>
</evidence>
<protein>
    <submittedName>
        <fullName evidence="1 3">Uncharacterized protein</fullName>
    </submittedName>
</protein>
<reference evidence="1 2" key="2">
    <citation type="submission" date="2018-11" db="EMBL/GenBank/DDBJ databases">
        <authorList>
            <consortium name="Pathogen Informatics"/>
        </authorList>
    </citation>
    <scope>NUCLEOTIDE SEQUENCE [LARGE SCALE GENOMIC DNA]</scope>
    <source>
        <strain evidence="1 2">Egypt</strain>
    </source>
</reference>
<name>A0A183A8N8_9TREM</name>
<evidence type="ECO:0000313" key="2">
    <source>
        <dbReference type="Proteomes" id="UP000272942"/>
    </source>
</evidence>